<dbReference type="EMBL" id="SLWS01000009">
    <property type="protein sequence ID" value="TCO54317.1"/>
    <property type="molecule type" value="Genomic_DNA"/>
</dbReference>
<accession>A0A4R2J7Z8</accession>
<evidence type="ECO:0000313" key="3">
    <source>
        <dbReference type="Proteomes" id="UP000295680"/>
    </source>
</evidence>
<dbReference type="Pfam" id="PF13460">
    <property type="entry name" value="NAD_binding_10"/>
    <property type="match status" value="1"/>
</dbReference>
<dbReference type="InterPro" id="IPR036291">
    <property type="entry name" value="NAD(P)-bd_dom_sf"/>
</dbReference>
<feature type="domain" description="NAD(P)-binding" evidence="1">
    <location>
        <begin position="11"/>
        <end position="178"/>
    </location>
</feature>
<name>A0A4R2J7Z8_9PSEU</name>
<sequence>MSTQVTVLVIGGTGTTGSRIAALLREQAATVRIGTRKPTHGHPEHVGFDWSEPATHGPAVAGVDRVYVLAPLGVAEPGRLVEGFLAEARRAGVRRVVLLSSSAVPDGTSGLGALPPLVRAAMPEWGVLRPSWFMQNFVGQLAAGIRERGEIITATGPGRVGFVDAADIAAVAAKALLDPVPHNTDHLITGPEALSYADAAAIIADTTGRVVRHRAVSTAEMTTRLVATGLSPEYAALLAGLDEDIRHGAEDRVAPTVQDVTGRPSRSFREFVSAHRDAFAA</sequence>
<dbReference type="Proteomes" id="UP000295680">
    <property type="component" value="Unassembled WGS sequence"/>
</dbReference>
<keyword evidence="3" id="KW-1185">Reference proteome</keyword>
<dbReference type="PANTHER" id="PTHR43162">
    <property type="match status" value="1"/>
</dbReference>
<dbReference type="OrthoDB" id="3250520at2"/>
<dbReference type="AlphaFoldDB" id="A0A4R2J7Z8"/>
<organism evidence="2 3">
    <name type="scientific">Actinocrispum wychmicini</name>
    <dbReference type="NCBI Taxonomy" id="1213861"/>
    <lineage>
        <taxon>Bacteria</taxon>
        <taxon>Bacillati</taxon>
        <taxon>Actinomycetota</taxon>
        <taxon>Actinomycetes</taxon>
        <taxon>Pseudonocardiales</taxon>
        <taxon>Pseudonocardiaceae</taxon>
        <taxon>Actinocrispum</taxon>
    </lineage>
</organism>
<gene>
    <name evidence="2" type="ORF">EV192_109298</name>
</gene>
<evidence type="ECO:0000313" key="2">
    <source>
        <dbReference type="EMBL" id="TCO54317.1"/>
    </source>
</evidence>
<dbReference type="PANTHER" id="PTHR43162:SF1">
    <property type="entry name" value="PRESTALK A DIFFERENTIATION PROTEIN A"/>
    <property type="match status" value="1"/>
</dbReference>
<dbReference type="InterPro" id="IPR051604">
    <property type="entry name" value="Ergot_Alk_Oxidoreductase"/>
</dbReference>
<dbReference type="RefSeq" id="WP_132123290.1">
    <property type="nucleotide sequence ID" value="NZ_SLWS01000009.1"/>
</dbReference>
<reference evidence="2 3" key="1">
    <citation type="submission" date="2019-03" db="EMBL/GenBank/DDBJ databases">
        <title>Genomic Encyclopedia of Type Strains, Phase IV (KMG-IV): sequencing the most valuable type-strain genomes for metagenomic binning, comparative biology and taxonomic classification.</title>
        <authorList>
            <person name="Goeker M."/>
        </authorList>
    </citation>
    <scope>NUCLEOTIDE SEQUENCE [LARGE SCALE GENOMIC DNA]</scope>
    <source>
        <strain evidence="2 3">DSM 45934</strain>
    </source>
</reference>
<dbReference type="SUPFAM" id="SSF51735">
    <property type="entry name" value="NAD(P)-binding Rossmann-fold domains"/>
    <property type="match status" value="1"/>
</dbReference>
<proteinExistence type="predicted"/>
<protein>
    <submittedName>
        <fullName evidence="2">Uncharacterized protein YbjT (DUF2867 family)</fullName>
    </submittedName>
</protein>
<dbReference type="Gene3D" id="3.40.50.720">
    <property type="entry name" value="NAD(P)-binding Rossmann-like Domain"/>
    <property type="match status" value="1"/>
</dbReference>
<comment type="caution">
    <text evidence="2">The sequence shown here is derived from an EMBL/GenBank/DDBJ whole genome shotgun (WGS) entry which is preliminary data.</text>
</comment>
<dbReference type="InterPro" id="IPR016040">
    <property type="entry name" value="NAD(P)-bd_dom"/>
</dbReference>
<evidence type="ECO:0000259" key="1">
    <source>
        <dbReference type="Pfam" id="PF13460"/>
    </source>
</evidence>
<dbReference type="Gene3D" id="3.90.25.10">
    <property type="entry name" value="UDP-galactose 4-epimerase, domain 1"/>
    <property type="match status" value="1"/>
</dbReference>